<proteinExistence type="predicted"/>
<dbReference type="Proteomes" id="UP000594262">
    <property type="component" value="Unplaced"/>
</dbReference>
<feature type="compositionally biased region" description="Basic residues" evidence="1">
    <location>
        <begin position="1"/>
        <end position="10"/>
    </location>
</feature>
<feature type="compositionally biased region" description="Basic and acidic residues" evidence="1">
    <location>
        <begin position="18"/>
        <end position="37"/>
    </location>
</feature>
<name>A0A7M5UEL2_9CNID</name>
<protein>
    <submittedName>
        <fullName evidence="2">Uncharacterized protein</fullName>
    </submittedName>
</protein>
<organism evidence="2 3">
    <name type="scientific">Clytia hemisphaerica</name>
    <dbReference type="NCBI Taxonomy" id="252671"/>
    <lineage>
        <taxon>Eukaryota</taxon>
        <taxon>Metazoa</taxon>
        <taxon>Cnidaria</taxon>
        <taxon>Hydrozoa</taxon>
        <taxon>Hydroidolina</taxon>
        <taxon>Leptothecata</taxon>
        <taxon>Obeliida</taxon>
        <taxon>Clytiidae</taxon>
        <taxon>Clytia</taxon>
    </lineage>
</organism>
<keyword evidence="3" id="KW-1185">Reference proteome</keyword>
<accession>A0A7M5UEL2</accession>
<dbReference type="AlphaFoldDB" id="A0A7M5UEL2"/>
<dbReference type="EnsemblMetazoa" id="CLYHEMT000157.1">
    <property type="protein sequence ID" value="CLYHEMP000157.1"/>
    <property type="gene ID" value="CLYHEMG000157"/>
</dbReference>
<feature type="region of interest" description="Disordered" evidence="1">
    <location>
        <begin position="1"/>
        <end position="45"/>
    </location>
</feature>
<reference evidence="2" key="1">
    <citation type="submission" date="2021-01" db="UniProtKB">
        <authorList>
            <consortium name="EnsemblMetazoa"/>
        </authorList>
    </citation>
    <scope>IDENTIFICATION</scope>
</reference>
<evidence type="ECO:0000313" key="3">
    <source>
        <dbReference type="Proteomes" id="UP000594262"/>
    </source>
</evidence>
<evidence type="ECO:0000256" key="1">
    <source>
        <dbReference type="SAM" id="MobiDB-lite"/>
    </source>
</evidence>
<evidence type="ECO:0000313" key="2">
    <source>
        <dbReference type="EnsemblMetazoa" id="CLYHEMP000157.1"/>
    </source>
</evidence>
<sequence>RNPKSQRTKTTKAINKTQTDKETLPDKEIPNDKEPPKGKRKRTKKVVRMLSISMATLKPNCSQILENALKFSVDDKINNLKRSGKTFGNFVREATQVLLSAKTKDFDDLAYHVVEDMFALIS</sequence>